<sequence length="180" mass="20198">MDLPFTISANPKTDIWRKPPSHVLENGRSALSRAFTFSAKYTCQYDQAGLAVILHHPTSPSTKWIKLGVEYFDNEPRPSVSCCDNWADWCVASLPASSVAAVTEGEQSLTFSLEKKEGALWVFFHDRDERKLPLREITWVYGLDDLENWKAEVGAMAARPDTEAQSALDATFQAFQVLVE</sequence>
<accession>A0ACD3YY25</accession>
<dbReference type="Proteomes" id="UP000830768">
    <property type="component" value="Chromosome 4"/>
</dbReference>
<name>A0ACD3YY25_FUSSC</name>
<protein>
    <submittedName>
        <fullName evidence="1">Uncharacterized protein</fullName>
    </submittedName>
</protein>
<keyword evidence="2" id="KW-1185">Reference proteome</keyword>
<organism evidence="1 2">
    <name type="scientific">Fusarium solani subsp. cucurbitae</name>
    <name type="common">Neocosmosporum cucurbitae</name>
    <dbReference type="NCBI Taxonomy" id="2747967"/>
    <lineage>
        <taxon>Eukaryota</taxon>
        <taxon>Fungi</taxon>
        <taxon>Dikarya</taxon>
        <taxon>Ascomycota</taxon>
        <taxon>Pezizomycotina</taxon>
        <taxon>Sordariomycetes</taxon>
        <taxon>Hypocreomycetidae</taxon>
        <taxon>Hypocreales</taxon>
        <taxon>Nectriaceae</taxon>
        <taxon>Fusarium</taxon>
        <taxon>Fusarium solani species complex</taxon>
    </lineage>
</organism>
<dbReference type="EMBL" id="CP090033">
    <property type="protein sequence ID" value="UPK93869.1"/>
    <property type="molecule type" value="Genomic_DNA"/>
</dbReference>
<reference evidence="1" key="1">
    <citation type="submission" date="2021-11" db="EMBL/GenBank/DDBJ databases">
        <title>Fusarium solani-melongenae Genome sequencing and assembly.</title>
        <authorList>
            <person name="Xie S."/>
            <person name="Huang L."/>
            <person name="Zhang X."/>
        </authorList>
    </citation>
    <scope>NUCLEOTIDE SEQUENCE</scope>
    <source>
        <strain evidence="1">CRI 24-3</strain>
    </source>
</reference>
<proteinExistence type="predicted"/>
<gene>
    <name evidence="1" type="ORF">LCI18_004804</name>
</gene>
<evidence type="ECO:0000313" key="1">
    <source>
        <dbReference type="EMBL" id="UPK93869.1"/>
    </source>
</evidence>
<evidence type="ECO:0000313" key="2">
    <source>
        <dbReference type="Proteomes" id="UP000830768"/>
    </source>
</evidence>